<sequence length="121" mass="12962">MDDNAVHLDDQALPFWVEVTEDGDDDSMGILGGGNPELRMVPLGPLRKNLAATVDALQQVFADVAARGGTLPLAEAQLSFQVTASGGVQLIGTGQVQGTRGLTLTFKRTRWRRRGSRGEQT</sequence>
<evidence type="ECO:0000259" key="1">
    <source>
        <dbReference type="Pfam" id="PF24393"/>
    </source>
</evidence>
<proteinExistence type="predicted"/>
<dbReference type="EMBL" id="JAALLH010000001">
    <property type="protein sequence ID" value="NIY66343.1"/>
    <property type="molecule type" value="Genomic_DNA"/>
</dbReference>
<dbReference type="AlphaFoldDB" id="A0A7X5X491"/>
<dbReference type="Pfam" id="PF24393">
    <property type="entry name" value="Pepco"/>
    <property type="match status" value="1"/>
</dbReference>
<organism evidence="2 3">
    <name type="scientific">Streptomyces malaysiensis</name>
    <dbReference type="NCBI Taxonomy" id="92644"/>
    <lineage>
        <taxon>Bacteria</taxon>
        <taxon>Bacillati</taxon>
        <taxon>Actinomycetota</taxon>
        <taxon>Actinomycetes</taxon>
        <taxon>Kitasatosporales</taxon>
        <taxon>Streptomycetaceae</taxon>
        <taxon>Streptomyces</taxon>
        <taxon>Streptomyces violaceusniger group</taxon>
    </lineage>
</organism>
<protein>
    <recommendedName>
        <fullName evidence="1">Pepco domain-containing protein</fullName>
    </recommendedName>
</protein>
<dbReference type="RefSeq" id="WP_167502117.1">
    <property type="nucleotide sequence ID" value="NZ_JAALLH010000001.1"/>
</dbReference>
<dbReference type="InterPro" id="IPR056947">
    <property type="entry name" value="Pepco_dom"/>
</dbReference>
<evidence type="ECO:0000313" key="3">
    <source>
        <dbReference type="Proteomes" id="UP000536624"/>
    </source>
</evidence>
<gene>
    <name evidence="2" type="ORF">SMALB_4364</name>
</gene>
<evidence type="ECO:0000313" key="2">
    <source>
        <dbReference type="EMBL" id="NIY66343.1"/>
    </source>
</evidence>
<reference evidence="2 3" key="1">
    <citation type="submission" date="2020-02" db="EMBL/GenBank/DDBJ databases">
        <title>Streptomyces malaysiensis DSM14702 (JHCC583434, PFL_A843) Genome sequencing and assembly.</title>
        <authorList>
            <person name="Samborskyy M."/>
        </authorList>
    </citation>
    <scope>NUCLEOTIDE SEQUENCE [LARGE SCALE GENOMIC DNA]</scope>
    <source>
        <strain evidence="2 3">DSM 14702</strain>
    </source>
</reference>
<name>A0A7X5X491_STRMQ</name>
<feature type="domain" description="Pepco" evidence="1">
    <location>
        <begin position="37"/>
        <end position="108"/>
    </location>
</feature>
<dbReference type="Proteomes" id="UP000536624">
    <property type="component" value="Unassembled WGS sequence"/>
</dbReference>
<comment type="caution">
    <text evidence="2">The sequence shown here is derived from an EMBL/GenBank/DDBJ whole genome shotgun (WGS) entry which is preliminary data.</text>
</comment>
<accession>A0A7X5X491</accession>